<dbReference type="Proteomes" id="UP000824049">
    <property type="component" value="Unassembled WGS sequence"/>
</dbReference>
<dbReference type="SUPFAM" id="SSF81345">
    <property type="entry name" value="ABC transporter involved in vitamin B12 uptake, BtuC"/>
    <property type="match status" value="1"/>
</dbReference>
<name>A0A9D2ELW2_9FIRM</name>
<dbReference type="AlphaFoldDB" id="A0A9D2ELW2"/>
<dbReference type="InterPro" id="IPR001626">
    <property type="entry name" value="ABC_TroCD"/>
</dbReference>
<evidence type="ECO:0000256" key="4">
    <source>
        <dbReference type="ARBA" id="ARBA00022989"/>
    </source>
</evidence>
<evidence type="ECO:0000256" key="5">
    <source>
        <dbReference type="ARBA" id="ARBA00023136"/>
    </source>
</evidence>
<feature type="transmembrane region" description="Helical" evidence="7">
    <location>
        <begin position="239"/>
        <end position="258"/>
    </location>
</feature>
<dbReference type="Gene3D" id="1.10.3470.10">
    <property type="entry name" value="ABC transporter involved in vitamin B12 uptake, BtuC"/>
    <property type="match status" value="1"/>
</dbReference>
<dbReference type="GO" id="GO:0043190">
    <property type="term" value="C:ATP-binding cassette (ABC) transporter complex"/>
    <property type="evidence" value="ECO:0007669"/>
    <property type="project" value="InterPro"/>
</dbReference>
<dbReference type="PANTHER" id="PTHR30477:SF0">
    <property type="entry name" value="METAL TRANSPORT SYSTEM MEMBRANE PROTEIN TM_0125-RELATED"/>
    <property type="match status" value="1"/>
</dbReference>
<feature type="transmembrane region" description="Helical" evidence="7">
    <location>
        <begin position="173"/>
        <end position="203"/>
    </location>
</feature>
<feature type="transmembrane region" description="Helical" evidence="7">
    <location>
        <begin position="89"/>
        <end position="108"/>
    </location>
</feature>
<evidence type="ECO:0000256" key="3">
    <source>
        <dbReference type="ARBA" id="ARBA00022692"/>
    </source>
</evidence>
<evidence type="ECO:0000256" key="7">
    <source>
        <dbReference type="SAM" id="Phobius"/>
    </source>
</evidence>
<evidence type="ECO:0000313" key="8">
    <source>
        <dbReference type="EMBL" id="HIZ39903.1"/>
    </source>
</evidence>
<protein>
    <submittedName>
        <fullName evidence="8">Metal ABC transporter permease</fullName>
    </submittedName>
</protein>
<dbReference type="Pfam" id="PF00950">
    <property type="entry name" value="ABC-3"/>
    <property type="match status" value="1"/>
</dbReference>
<sequence>MFEYEFMKNALAAVLLITPLFGLLGTMIVNNKMAFFSDALGHSAITGIALGVILGMTDTTLSMILFGILFALLLNWIKYRGKAGAETVISVFASCGLAVGLAVLSMGGNFSRYNSLLIGDILSITRTELLGLLIAFGLTVIFWLFCFNRLHFVSINPSLAQSKGVSVRLYDNLFVILLAIIVMLSIQWVGLLIINALLILPAAAARNLARNMRTYHLFSVLIAVVCGVAGLILSYYTDIATGPMIVLLASGVFFLTFLKRA</sequence>
<comment type="similarity">
    <text evidence="2 6">Belongs to the ABC-3 integral membrane protein family.</text>
</comment>
<feature type="transmembrane region" description="Helical" evidence="7">
    <location>
        <begin position="215"/>
        <end position="233"/>
    </location>
</feature>
<keyword evidence="4 7" id="KW-1133">Transmembrane helix</keyword>
<dbReference type="EMBL" id="DXBR01000074">
    <property type="protein sequence ID" value="HIZ39903.1"/>
    <property type="molecule type" value="Genomic_DNA"/>
</dbReference>
<keyword evidence="3 6" id="KW-0812">Transmembrane</keyword>
<gene>
    <name evidence="8" type="ORF">H9968_08270</name>
</gene>
<reference evidence="8" key="2">
    <citation type="submission" date="2021-04" db="EMBL/GenBank/DDBJ databases">
        <authorList>
            <person name="Gilroy R."/>
        </authorList>
    </citation>
    <scope>NUCLEOTIDE SEQUENCE</scope>
    <source>
        <strain evidence="8">CHK179-28034</strain>
    </source>
</reference>
<evidence type="ECO:0000256" key="1">
    <source>
        <dbReference type="ARBA" id="ARBA00004141"/>
    </source>
</evidence>
<proteinExistence type="inferred from homology"/>
<keyword evidence="6" id="KW-0813">Transport</keyword>
<dbReference type="PANTHER" id="PTHR30477">
    <property type="entry name" value="ABC-TRANSPORTER METAL-BINDING PROTEIN"/>
    <property type="match status" value="1"/>
</dbReference>
<reference evidence="8" key="1">
    <citation type="journal article" date="2021" name="PeerJ">
        <title>Extensive microbial diversity within the chicken gut microbiome revealed by metagenomics and culture.</title>
        <authorList>
            <person name="Gilroy R."/>
            <person name="Ravi A."/>
            <person name="Getino M."/>
            <person name="Pursley I."/>
            <person name="Horton D.L."/>
            <person name="Alikhan N.F."/>
            <person name="Baker D."/>
            <person name="Gharbi K."/>
            <person name="Hall N."/>
            <person name="Watson M."/>
            <person name="Adriaenssens E.M."/>
            <person name="Foster-Nyarko E."/>
            <person name="Jarju S."/>
            <person name="Secka A."/>
            <person name="Antonio M."/>
            <person name="Oren A."/>
            <person name="Chaudhuri R.R."/>
            <person name="La Ragione R."/>
            <person name="Hildebrand F."/>
            <person name="Pallen M.J."/>
        </authorList>
    </citation>
    <scope>NUCLEOTIDE SEQUENCE</scope>
    <source>
        <strain evidence="8">CHK179-28034</strain>
    </source>
</reference>
<comment type="subcellular location">
    <subcellularLocation>
        <location evidence="6">Cell membrane</location>
        <topology evidence="6">Multi-pass membrane protein</topology>
    </subcellularLocation>
    <subcellularLocation>
        <location evidence="1">Membrane</location>
        <topology evidence="1">Multi-pass membrane protein</topology>
    </subcellularLocation>
</comment>
<dbReference type="GO" id="GO:0055085">
    <property type="term" value="P:transmembrane transport"/>
    <property type="evidence" value="ECO:0007669"/>
    <property type="project" value="InterPro"/>
</dbReference>
<feature type="transmembrane region" description="Helical" evidence="7">
    <location>
        <begin position="61"/>
        <end position="77"/>
    </location>
</feature>
<organism evidence="8 9">
    <name type="scientific">Candidatus Anaerobutyricum stercoris</name>
    <dbReference type="NCBI Taxonomy" id="2838457"/>
    <lineage>
        <taxon>Bacteria</taxon>
        <taxon>Bacillati</taxon>
        <taxon>Bacillota</taxon>
        <taxon>Clostridia</taxon>
        <taxon>Lachnospirales</taxon>
        <taxon>Lachnospiraceae</taxon>
        <taxon>Anaerobutyricum</taxon>
    </lineage>
</organism>
<feature type="transmembrane region" description="Helical" evidence="7">
    <location>
        <begin position="129"/>
        <end position="153"/>
    </location>
</feature>
<dbReference type="InterPro" id="IPR037294">
    <property type="entry name" value="ABC_BtuC-like"/>
</dbReference>
<evidence type="ECO:0000256" key="6">
    <source>
        <dbReference type="RuleBase" id="RU003943"/>
    </source>
</evidence>
<accession>A0A9D2ELW2</accession>
<comment type="caution">
    <text evidence="8">The sequence shown here is derived from an EMBL/GenBank/DDBJ whole genome shotgun (WGS) entry which is preliminary data.</text>
</comment>
<evidence type="ECO:0000313" key="9">
    <source>
        <dbReference type="Proteomes" id="UP000824049"/>
    </source>
</evidence>
<evidence type="ECO:0000256" key="2">
    <source>
        <dbReference type="ARBA" id="ARBA00008034"/>
    </source>
</evidence>
<keyword evidence="5 7" id="KW-0472">Membrane</keyword>